<feature type="transmembrane region" description="Helical" evidence="9">
    <location>
        <begin position="198"/>
        <end position="218"/>
    </location>
</feature>
<feature type="binding site" evidence="6">
    <location>
        <position position="380"/>
    </location>
    <ligand>
        <name>Na(+)</name>
        <dbReference type="ChEBI" id="CHEBI:29101"/>
        <label>1</label>
    </ligand>
</feature>
<feature type="transmembrane region" description="Helical" evidence="9">
    <location>
        <begin position="488"/>
        <end position="510"/>
    </location>
</feature>
<keyword evidence="6" id="KW-0915">Sodium</keyword>
<evidence type="ECO:0000256" key="2">
    <source>
        <dbReference type="ARBA" id="ARBA00022448"/>
    </source>
</evidence>
<keyword evidence="11" id="KW-1185">Reference proteome</keyword>
<feature type="binding site" evidence="6">
    <location>
        <position position="383"/>
    </location>
    <ligand>
        <name>Na(+)</name>
        <dbReference type="ChEBI" id="CHEBI:29101"/>
        <label>1</label>
    </ligand>
</feature>
<protein>
    <recommendedName>
        <fullName evidence="8">Transporter</fullName>
    </recommendedName>
</protein>
<feature type="transmembrane region" description="Helical" evidence="9">
    <location>
        <begin position="449"/>
        <end position="467"/>
    </location>
</feature>
<comment type="caution">
    <text evidence="10">The sequence shown here is derived from an EMBL/GenBank/DDBJ whole genome shotgun (WGS) entry which is preliminary data.</text>
</comment>
<evidence type="ECO:0000313" key="11">
    <source>
        <dbReference type="Proteomes" id="UP001591681"/>
    </source>
</evidence>
<feature type="transmembrane region" description="Helical" evidence="9">
    <location>
        <begin position="312"/>
        <end position="333"/>
    </location>
</feature>
<reference evidence="10 11" key="1">
    <citation type="submission" date="2024-09" db="EMBL/GenBank/DDBJ databases">
        <title>A chromosome-level genome assembly of Gray's grenadier anchovy, Coilia grayii.</title>
        <authorList>
            <person name="Fu Z."/>
        </authorList>
    </citation>
    <scope>NUCLEOTIDE SEQUENCE [LARGE SCALE GENOMIC DNA]</scope>
    <source>
        <strain evidence="10">G4</strain>
        <tissue evidence="10">Muscle</tissue>
    </source>
</reference>
<gene>
    <name evidence="10" type="ORF">ACEWY4_009124</name>
</gene>
<dbReference type="InterPro" id="IPR000175">
    <property type="entry name" value="Na/ntran_symport"/>
</dbReference>
<dbReference type="PANTHER" id="PTHR11616:SF261">
    <property type="entry name" value="TRANSPORTER"/>
    <property type="match status" value="1"/>
</dbReference>
<sequence>MTDNSKADRPMTGIIPAYQQAKTYKRSRWGSKTEYILTVIGAIIGPGNVWRFPYLCYKNGGGVFFIPYLLFLVTCGIPLFFMETALGQYTSQGGITCWRKVGPLFQGVGYASHLIIGFSATSYIVILAWAFFYLFSSFSAELPWAHCNNSWNTDSCMPYKRGMPSNGTIGSNVTLPVVEFWERRVLRISEGIDTLGSVHLELALCLLLAWAICYFCVWKGIKSTGKAAYFTATFPYATLLALLVRGVTLPGAQHGIIYYLYPDISRLSDPQVWMDAGTQIFFSYAISLGFLTSLGSYNSYNNDCYRDSFMLCLLNSCTSFISGFAIFSILGFMTHEQGVSMAEVASSGPGLAFIVYPRAVAVMPVPQVWSACFFLMIILLGLDSQFVGIECLMTSLTDMFPTKLRKGFRRELLLLLFCVAAFLVGLSFVTEGGLYILQLMDHHVCSGSTLLILSFCQSISIAWVYGAERFYGNITDMIGYRPTPLIKYCWLFITPAVCLGTLIFSIVRYSPLKFNNTYVYPVWANVIGWFLATISLSLIPLWIIYKLCQGKGSVKDRFLQLCHPVKDSSLEQQYKSDSFPLTVPVSGESPVECLMK</sequence>
<evidence type="ECO:0000256" key="5">
    <source>
        <dbReference type="ARBA" id="ARBA00023136"/>
    </source>
</evidence>
<dbReference type="PROSITE" id="PS00610">
    <property type="entry name" value="NA_NEUROTRAN_SYMP_1"/>
    <property type="match status" value="1"/>
</dbReference>
<feature type="transmembrane region" description="Helical" evidence="9">
    <location>
        <begin position="368"/>
        <end position="392"/>
    </location>
</feature>
<evidence type="ECO:0000256" key="7">
    <source>
        <dbReference type="PIRSR" id="PIRSR600175-2"/>
    </source>
</evidence>
<keyword evidence="4 9" id="KW-1133">Transmembrane helix</keyword>
<comment type="subcellular location">
    <subcellularLocation>
        <location evidence="1">Membrane</location>
        <topology evidence="1">Multi-pass membrane protein</topology>
    </subcellularLocation>
</comment>
<keyword evidence="3 8" id="KW-0812">Transmembrane</keyword>
<feature type="binding site" evidence="6">
    <location>
        <position position="41"/>
    </location>
    <ligand>
        <name>Na(+)</name>
        <dbReference type="ChEBI" id="CHEBI:29101"/>
        <label>1</label>
    </ligand>
</feature>
<feature type="binding site" evidence="6">
    <location>
        <position position="48"/>
    </location>
    <ligand>
        <name>Na(+)</name>
        <dbReference type="ChEBI" id="CHEBI:29101"/>
        <label>1</label>
    </ligand>
</feature>
<dbReference type="SUPFAM" id="SSF161070">
    <property type="entry name" value="SNF-like"/>
    <property type="match status" value="1"/>
</dbReference>
<dbReference type="Proteomes" id="UP001591681">
    <property type="component" value="Unassembled WGS sequence"/>
</dbReference>
<evidence type="ECO:0000313" key="10">
    <source>
        <dbReference type="EMBL" id="KAL2094405.1"/>
    </source>
</evidence>
<accession>A0ABD1K5I2</accession>
<keyword evidence="2 8" id="KW-0813">Transport</keyword>
<feature type="transmembrane region" description="Helical" evidence="9">
    <location>
        <begin position="35"/>
        <end position="53"/>
    </location>
</feature>
<feature type="binding site" evidence="6">
    <location>
        <position position="384"/>
    </location>
    <ligand>
        <name>Na(+)</name>
        <dbReference type="ChEBI" id="CHEBI:29101"/>
        <label>1</label>
    </ligand>
</feature>
<evidence type="ECO:0000256" key="3">
    <source>
        <dbReference type="ARBA" id="ARBA00022692"/>
    </source>
</evidence>
<keyword evidence="7" id="KW-1015">Disulfide bond</keyword>
<feature type="binding site" evidence="6">
    <location>
        <position position="283"/>
    </location>
    <ligand>
        <name>Na(+)</name>
        <dbReference type="ChEBI" id="CHEBI:29101"/>
        <label>1</label>
    </ligand>
</feature>
<dbReference type="CDD" id="cd11496">
    <property type="entry name" value="SLC6sbd-TauT-like"/>
    <property type="match status" value="1"/>
</dbReference>
<keyword evidence="6" id="KW-0479">Metal-binding</keyword>
<dbReference type="EMBL" id="JBHFQA010000008">
    <property type="protein sequence ID" value="KAL2094405.1"/>
    <property type="molecule type" value="Genomic_DNA"/>
</dbReference>
<evidence type="ECO:0000256" key="4">
    <source>
        <dbReference type="ARBA" id="ARBA00022989"/>
    </source>
</evidence>
<dbReference type="PANTHER" id="PTHR11616">
    <property type="entry name" value="SODIUM/CHLORIDE DEPENDENT TRANSPORTER"/>
    <property type="match status" value="1"/>
</dbReference>
<dbReference type="PROSITE" id="PS50267">
    <property type="entry name" value="NA_NEUROTRAN_SYMP_3"/>
    <property type="match status" value="1"/>
</dbReference>
<dbReference type="Pfam" id="PF00209">
    <property type="entry name" value="SNF"/>
    <property type="match status" value="1"/>
</dbReference>
<proteinExistence type="inferred from homology"/>
<feature type="transmembrane region" description="Helical" evidence="9">
    <location>
        <begin position="412"/>
        <end position="437"/>
    </location>
</feature>
<feature type="transmembrane region" description="Helical" evidence="9">
    <location>
        <begin position="65"/>
        <end position="86"/>
    </location>
</feature>
<feature type="disulfide bond" evidence="7">
    <location>
        <begin position="147"/>
        <end position="156"/>
    </location>
</feature>
<evidence type="ECO:0000256" key="6">
    <source>
        <dbReference type="PIRSR" id="PIRSR600175-1"/>
    </source>
</evidence>
<organism evidence="10 11">
    <name type="scientific">Coilia grayii</name>
    <name type="common">Gray's grenadier anchovy</name>
    <dbReference type="NCBI Taxonomy" id="363190"/>
    <lineage>
        <taxon>Eukaryota</taxon>
        <taxon>Metazoa</taxon>
        <taxon>Chordata</taxon>
        <taxon>Craniata</taxon>
        <taxon>Vertebrata</taxon>
        <taxon>Euteleostomi</taxon>
        <taxon>Actinopterygii</taxon>
        <taxon>Neopterygii</taxon>
        <taxon>Teleostei</taxon>
        <taxon>Clupei</taxon>
        <taxon>Clupeiformes</taxon>
        <taxon>Clupeoidei</taxon>
        <taxon>Engraulidae</taxon>
        <taxon>Coilinae</taxon>
        <taxon>Coilia</taxon>
    </lineage>
</organism>
<dbReference type="GO" id="GO:0016020">
    <property type="term" value="C:membrane"/>
    <property type="evidence" value="ECO:0007669"/>
    <property type="project" value="UniProtKB-SubCell"/>
</dbReference>
<dbReference type="PRINTS" id="PR00176">
    <property type="entry name" value="NANEUSMPORT"/>
</dbReference>
<dbReference type="AlphaFoldDB" id="A0ABD1K5I2"/>
<evidence type="ECO:0000256" key="1">
    <source>
        <dbReference type="ARBA" id="ARBA00004141"/>
    </source>
</evidence>
<evidence type="ECO:0000256" key="8">
    <source>
        <dbReference type="RuleBase" id="RU003732"/>
    </source>
</evidence>
<name>A0ABD1K5I2_9TELE</name>
<evidence type="ECO:0000256" key="9">
    <source>
        <dbReference type="SAM" id="Phobius"/>
    </source>
</evidence>
<dbReference type="GO" id="GO:0015293">
    <property type="term" value="F:symporter activity"/>
    <property type="evidence" value="ECO:0007669"/>
    <property type="project" value="UniProtKB-KW"/>
</dbReference>
<feature type="transmembrane region" description="Helical" evidence="9">
    <location>
        <begin position="522"/>
        <end position="545"/>
    </location>
</feature>
<keyword evidence="8" id="KW-0769">Symport</keyword>
<dbReference type="InterPro" id="IPR037272">
    <property type="entry name" value="SNS_sf"/>
</dbReference>
<dbReference type="PROSITE" id="PS00754">
    <property type="entry name" value="NA_NEUROTRAN_SYMP_2"/>
    <property type="match status" value="1"/>
</dbReference>
<keyword evidence="5 9" id="KW-0472">Membrane</keyword>
<feature type="transmembrane region" description="Helical" evidence="9">
    <location>
        <begin position="281"/>
        <end position="300"/>
    </location>
</feature>
<comment type="similarity">
    <text evidence="8">Belongs to the sodium:neurotransmitter symporter (SNF) (TC 2.A.22) family.</text>
</comment>
<feature type="binding site" evidence="6">
    <location>
        <position position="315"/>
    </location>
    <ligand>
        <name>Na(+)</name>
        <dbReference type="ChEBI" id="CHEBI:29101"/>
        <label>1</label>
    </ligand>
</feature>
<feature type="transmembrane region" description="Helical" evidence="9">
    <location>
        <begin position="239"/>
        <end position="261"/>
    </location>
</feature>
<feature type="transmembrane region" description="Helical" evidence="9">
    <location>
        <begin position="107"/>
        <end position="135"/>
    </location>
</feature>